<dbReference type="STRING" id="1489064.WH96_19220"/>
<accession>A0A0H2MR45</accession>
<dbReference type="InterPro" id="IPR036249">
    <property type="entry name" value="Thioredoxin-like_sf"/>
</dbReference>
<dbReference type="SUPFAM" id="SSF47616">
    <property type="entry name" value="GST C-terminal domain-like"/>
    <property type="match status" value="1"/>
</dbReference>
<dbReference type="PROSITE" id="PS50404">
    <property type="entry name" value="GST_NTER"/>
    <property type="match status" value="1"/>
</dbReference>
<dbReference type="InterPro" id="IPR010987">
    <property type="entry name" value="Glutathione-S-Trfase_C-like"/>
</dbReference>
<dbReference type="Gene3D" id="1.20.1050.10">
    <property type="match status" value="1"/>
</dbReference>
<dbReference type="Pfam" id="PF13409">
    <property type="entry name" value="GST_N_2"/>
    <property type="match status" value="1"/>
</dbReference>
<dbReference type="EMBL" id="LAQL01000019">
    <property type="protein sequence ID" value="KLN59155.1"/>
    <property type="molecule type" value="Genomic_DNA"/>
</dbReference>
<feature type="domain" description="GST N-terminal" evidence="1">
    <location>
        <begin position="1"/>
        <end position="77"/>
    </location>
</feature>
<dbReference type="PANTHER" id="PTHR43968:SF6">
    <property type="entry name" value="GLUTATHIONE S-TRANSFERASE OMEGA"/>
    <property type="match status" value="1"/>
</dbReference>
<dbReference type="SUPFAM" id="SSF52833">
    <property type="entry name" value="Thioredoxin-like"/>
    <property type="match status" value="1"/>
</dbReference>
<dbReference type="InterPro" id="IPR004045">
    <property type="entry name" value="Glutathione_S-Trfase_N"/>
</dbReference>
<feature type="domain" description="GST C-terminal" evidence="2">
    <location>
        <begin position="81"/>
        <end position="220"/>
    </location>
</feature>
<evidence type="ECO:0008006" key="5">
    <source>
        <dbReference type="Google" id="ProtNLM"/>
    </source>
</evidence>
<dbReference type="PROSITE" id="PS50405">
    <property type="entry name" value="GST_CTER"/>
    <property type="match status" value="1"/>
</dbReference>
<comment type="caution">
    <text evidence="3">The sequence shown here is derived from an EMBL/GenBank/DDBJ whole genome shotgun (WGS) entry which is preliminary data.</text>
</comment>
<sequence>MELVSFALCPYVQRAIIILDEKQIPHNRTYIDLANKPDWFKEISPLGKVPLLQTEQGVLFESAVIGEYLDEVTTGSLHPKNAFEKARHRSWIEFGSTILAAIAGFYSAPDHQSFQEKRAVIASKFEQLETQLGETDYFASDDFQFIDAVYGPIFRYFDTFELFISDSFFQSTVRVQKYRAKLSERPSVIQAVSGDYQNRLIDFLLKKNSYLAQLINQKAT</sequence>
<dbReference type="AlphaFoldDB" id="A0A0H2MR45"/>
<dbReference type="GO" id="GO:0005737">
    <property type="term" value="C:cytoplasm"/>
    <property type="evidence" value="ECO:0007669"/>
    <property type="project" value="TreeGrafter"/>
</dbReference>
<gene>
    <name evidence="3" type="ORF">WH96_19220</name>
</gene>
<proteinExistence type="predicted"/>
<evidence type="ECO:0000313" key="4">
    <source>
        <dbReference type="Proteomes" id="UP000035444"/>
    </source>
</evidence>
<dbReference type="InterPro" id="IPR040079">
    <property type="entry name" value="Glutathione_S-Trfase"/>
</dbReference>
<evidence type="ECO:0000313" key="3">
    <source>
        <dbReference type="EMBL" id="KLN59155.1"/>
    </source>
</evidence>
<dbReference type="Gene3D" id="3.40.30.10">
    <property type="entry name" value="Glutaredoxin"/>
    <property type="match status" value="1"/>
</dbReference>
<name>A0A0H2MR45_9PROT</name>
<dbReference type="SFLD" id="SFLDG00358">
    <property type="entry name" value="Main_(cytGST)"/>
    <property type="match status" value="1"/>
</dbReference>
<dbReference type="Proteomes" id="UP000035444">
    <property type="component" value="Unassembled WGS sequence"/>
</dbReference>
<reference evidence="3 4" key="1">
    <citation type="submission" date="2015-03" db="EMBL/GenBank/DDBJ databases">
        <title>Genome Sequence of Kiloniella spongiae MEBiC09566, isolated from a marine sponge.</title>
        <authorList>
            <person name="Shao Z."/>
            <person name="Wang L."/>
            <person name="Li X."/>
        </authorList>
    </citation>
    <scope>NUCLEOTIDE SEQUENCE [LARGE SCALE GENOMIC DNA]</scope>
    <source>
        <strain evidence="3 4">MEBiC09566</strain>
    </source>
</reference>
<dbReference type="InterPro" id="IPR036282">
    <property type="entry name" value="Glutathione-S-Trfase_C_sf"/>
</dbReference>
<evidence type="ECO:0000259" key="2">
    <source>
        <dbReference type="PROSITE" id="PS50405"/>
    </source>
</evidence>
<dbReference type="PANTHER" id="PTHR43968">
    <property type="match status" value="1"/>
</dbReference>
<evidence type="ECO:0000259" key="1">
    <source>
        <dbReference type="PROSITE" id="PS50404"/>
    </source>
</evidence>
<dbReference type="CDD" id="cd00299">
    <property type="entry name" value="GST_C_family"/>
    <property type="match status" value="1"/>
</dbReference>
<dbReference type="InterPro" id="IPR050983">
    <property type="entry name" value="GST_Omega/HSP26"/>
</dbReference>
<keyword evidence="4" id="KW-1185">Reference proteome</keyword>
<dbReference type="PATRIC" id="fig|1489064.4.peg.857"/>
<dbReference type="SFLD" id="SFLDS00019">
    <property type="entry name" value="Glutathione_Transferase_(cytos"/>
    <property type="match status" value="1"/>
</dbReference>
<protein>
    <recommendedName>
        <fullName evidence="5">Glutathione S-transferase</fullName>
    </recommendedName>
</protein>
<organism evidence="3 4">
    <name type="scientific">Kiloniella spongiae</name>
    <dbReference type="NCBI Taxonomy" id="1489064"/>
    <lineage>
        <taxon>Bacteria</taxon>
        <taxon>Pseudomonadati</taxon>
        <taxon>Pseudomonadota</taxon>
        <taxon>Alphaproteobacteria</taxon>
        <taxon>Rhodospirillales</taxon>
        <taxon>Kiloniellaceae</taxon>
        <taxon>Kiloniella</taxon>
    </lineage>
</organism>